<dbReference type="GO" id="GO:0003677">
    <property type="term" value="F:DNA binding"/>
    <property type="evidence" value="ECO:0007669"/>
    <property type="project" value="UniProtKB-KW"/>
</dbReference>
<dbReference type="InterPro" id="IPR036388">
    <property type="entry name" value="WH-like_DNA-bd_sf"/>
</dbReference>
<protein>
    <submittedName>
        <fullName evidence="5">DNA-binding FadR family transcriptional regulator</fullName>
    </submittedName>
</protein>
<evidence type="ECO:0000256" key="3">
    <source>
        <dbReference type="ARBA" id="ARBA00023163"/>
    </source>
</evidence>
<keyword evidence="3" id="KW-0804">Transcription</keyword>
<dbReference type="InterPro" id="IPR000524">
    <property type="entry name" value="Tscrpt_reg_HTH_GntR"/>
</dbReference>
<keyword evidence="6" id="KW-1185">Reference proteome</keyword>
<dbReference type="Gene3D" id="1.10.10.10">
    <property type="entry name" value="Winged helix-like DNA-binding domain superfamily/Winged helix DNA-binding domain"/>
    <property type="match status" value="1"/>
</dbReference>
<proteinExistence type="predicted"/>
<feature type="domain" description="HTH gntR-type" evidence="4">
    <location>
        <begin position="18"/>
        <end position="88"/>
    </location>
</feature>
<dbReference type="SMART" id="SM00895">
    <property type="entry name" value="FCD"/>
    <property type="match status" value="1"/>
</dbReference>
<dbReference type="PROSITE" id="PS50949">
    <property type="entry name" value="HTH_GNTR"/>
    <property type="match status" value="1"/>
</dbReference>
<gene>
    <name evidence="5" type="ORF">JOF28_002616</name>
</gene>
<dbReference type="GO" id="GO:0003700">
    <property type="term" value="F:DNA-binding transcription factor activity"/>
    <property type="evidence" value="ECO:0007669"/>
    <property type="project" value="InterPro"/>
</dbReference>
<dbReference type="Pfam" id="PF00392">
    <property type="entry name" value="GntR"/>
    <property type="match status" value="1"/>
</dbReference>
<dbReference type="AlphaFoldDB" id="A0A940PXW5"/>
<keyword evidence="2 5" id="KW-0238">DNA-binding</keyword>
<dbReference type="Proteomes" id="UP000675163">
    <property type="component" value="Unassembled WGS sequence"/>
</dbReference>
<dbReference type="RefSeq" id="WP_209706151.1">
    <property type="nucleotide sequence ID" value="NZ_JAFIDA010000001.1"/>
</dbReference>
<dbReference type="PANTHER" id="PTHR43537">
    <property type="entry name" value="TRANSCRIPTIONAL REGULATOR, GNTR FAMILY"/>
    <property type="match status" value="1"/>
</dbReference>
<dbReference type="SUPFAM" id="SSF46785">
    <property type="entry name" value="Winged helix' DNA-binding domain"/>
    <property type="match status" value="1"/>
</dbReference>
<dbReference type="Gene3D" id="1.20.120.530">
    <property type="entry name" value="GntR ligand-binding domain-like"/>
    <property type="match status" value="1"/>
</dbReference>
<dbReference type="SUPFAM" id="SSF48008">
    <property type="entry name" value="GntR ligand-binding domain-like"/>
    <property type="match status" value="1"/>
</dbReference>
<organism evidence="5 6">
    <name type="scientific">Leucobacter exalbidus</name>
    <dbReference type="NCBI Taxonomy" id="662960"/>
    <lineage>
        <taxon>Bacteria</taxon>
        <taxon>Bacillati</taxon>
        <taxon>Actinomycetota</taxon>
        <taxon>Actinomycetes</taxon>
        <taxon>Micrococcales</taxon>
        <taxon>Microbacteriaceae</taxon>
        <taxon>Leucobacter</taxon>
    </lineage>
</organism>
<dbReference type="PANTHER" id="PTHR43537:SF5">
    <property type="entry name" value="UXU OPERON TRANSCRIPTIONAL REGULATOR"/>
    <property type="match status" value="1"/>
</dbReference>
<dbReference type="InterPro" id="IPR008920">
    <property type="entry name" value="TF_FadR/GntR_C"/>
</dbReference>
<dbReference type="Pfam" id="PF07729">
    <property type="entry name" value="FCD"/>
    <property type="match status" value="1"/>
</dbReference>
<accession>A0A940PXW5</accession>
<reference evidence="5" key="1">
    <citation type="submission" date="2021-02" db="EMBL/GenBank/DDBJ databases">
        <title>Sequencing the genomes of 1000 actinobacteria strains.</title>
        <authorList>
            <person name="Klenk H.-P."/>
        </authorList>
    </citation>
    <scope>NUCLEOTIDE SEQUENCE</scope>
    <source>
        <strain evidence="5">DSM 22850</strain>
    </source>
</reference>
<evidence type="ECO:0000313" key="5">
    <source>
        <dbReference type="EMBL" id="MBP1327384.1"/>
    </source>
</evidence>
<dbReference type="PRINTS" id="PR00035">
    <property type="entry name" value="HTHGNTR"/>
</dbReference>
<evidence type="ECO:0000259" key="4">
    <source>
        <dbReference type="PROSITE" id="PS50949"/>
    </source>
</evidence>
<evidence type="ECO:0000313" key="6">
    <source>
        <dbReference type="Proteomes" id="UP000675163"/>
    </source>
</evidence>
<evidence type="ECO:0000256" key="2">
    <source>
        <dbReference type="ARBA" id="ARBA00023125"/>
    </source>
</evidence>
<dbReference type="InterPro" id="IPR011711">
    <property type="entry name" value="GntR_C"/>
</dbReference>
<dbReference type="InterPro" id="IPR036390">
    <property type="entry name" value="WH_DNA-bd_sf"/>
</dbReference>
<dbReference type="EMBL" id="JAFIDA010000001">
    <property type="protein sequence ID" value="MBP1327384.1"/>
    <property type="molecule type" value="Genomic_DNA"/>
</dbReference>
<comment type="caution">
    <text evidence="5">The sequence shown here is derived from an EMBL/GenBank/DDBJ whole genome shotgun (WGS) entry which is preliminary data.</text>
</comment>
<dbReference type="CDD" id="cd07377">
    <property type="entry name" value="WHTH_GntR"/>
    <property type="match status" value="1"/>
</dbReference>
<dbReference type="SMART" id="SM00345">
    <property type="entry name" value="HTH_GNTR"/>
    <property type="match status" value="1"/>
</dbReference>
<name>A0A940PXW5_9MICO</name>
<keyword evidence="1" id="KW-0805">Transcription regulation</keyword>
<sequence length="260" mass="28465">MQQQPLGSHVPSEVDSAGPQVSGIARRIVSAISLGMLTVGERLPTEAELASQFGVAVATLRKALATLRAQGVVETRRGRNGGTFIVEAPFPTSDMLTESLRNTSLVALRDFFDEQAAVSGMAARLAAERTPPQMRTRLAEFAFQAREARSVRDRAMADSRFHFEVAVLSQSPRLLASERRLQSELAPFLWCEDICRASVQNAFSEHVALALVIEQRQAEEAQRLAVKHVHDNMRLIIAGKLALNRAHSLAANESEQELTA</sequence>
<evidence type="ECO:0000256" key="1">
    <source>
        <dbReference type="ARBA" id="ARBA00023015"/>
    </source>
</evidence>